<sequence length="153" mass="17102">MRRVASLPFFRGYCTGLGTLRCPRCWHAPLVSHFFPFGAAREYHEKTPEMLIKCSTTRSAPDLNLESVLSECASRMHLRLEHHEFGGLSLTTLRRLNHEKVLMVLGILREEVQKVAIAAHGAGKAAFELLAESNNEIIGDNDVEGQGMDQQDV</sequence>
<name>A0A6A6JQP8_WESOR</name>
<keyword evidence="2" id="KW-1185">Reference proteome</keyword>
<dbReference type="EMBL" id="ML986487">
    <property type="protein sequence ID" value="KAF2278970.1"/>
    <property type="molecule type" value="Genomic_DNA"/>
</dbReference>
<dbReference type="Proteomes" id="UP000800097">
    <property type="component" value="Unassembled WGS sequence"/>
</dbReference>
<dbReference type="AlphaFoldDB" id="A0A6A6JQP8"/>
<gene>
    <name evidence="1" type="ORF">EI97DRAFT_499487</name>
</gene>
<dbReference type="GeneID" id="54555784"/>
<reference evidence="1" key="1">
    <citation type="journal article" date="2020" name="Stud. Mycol.">
        <title>101 Dothideomycetes genomes: a test case for predicting lifestyles and emergence of pathogens.</title>
        <authorList>
            <person name="Haridas S."/>
            <person name="Albert R."/>
            <person name="Binder M."/>
            <person name="Bloem J."/>
            <person name="Labutti K."/>
            <person name="Salamov A."/>
            <person name="Andreopoulos B."/>
            <person name="Baker S."/>
            <person name="Barry K."/>
            <person name="Bills G."/>
            <person name="Bluhm B."/>
            <person name="Cannon C."/>
            <person name="Castanera R."/>
            <person name="Culley D."/>
            <person name="Daum C."/>
            <person name="Ezra D."/>
            <person name="Gonzalez J."/>
            <person name="Henrissat B."/>
            <person name="Kuo A."/>
            <person name="Liang C."/>
            <person name="Lipzen A."/>
            <person name="Lutzoni F."/>
            <person name="Magnuson J."/>
            <person name="Mondo S."/>
            <person name="Nolan M."/>
            <person name="Ohm R."/>
            <person name="Pangilinan J."/>
            <person name="Park H.-J."/>
            <person name="Ramirez L."/>
            <person name="Alfaro M."/>
            <person name="Sun H."/>
            <person name="Tritt A."/>
            <person name="Yoshinaga Y."/>
            <person name="Zwiers L.-H."/>
            <person name="Turgeon B."/>
            <person name="Goodwin S."/>
            <person name="Spatafora J."/>
            <person name="Crous P."/>
            <person name="Grigoriev I."/>
        </authorList>
    </citation>
    <scope>NUCLEOTIDE SEQUENCE</scope>
    <source>
        <strain evidence="1">CBS 379.55</strain>
    </source>
</reference>
<organism evidence="1 2">
    <name type="scientific">Westerdykella ornata</name>
    <dbReference type="NCBI Taxonomy" id="318751"/>
    <lineage>
        <taxon>Eukaryota</taxon>
        <taxon>Fungi</taxon>
        <taxon>Dikarya</taxon>
        <taxon>Ascomycota</taxon>
        <taxon>Pezizomycotina</taxon>
        <taxon>Dothideomycetes</taxon>
        <taxon>Pleosporomycetidae</taxon>
        <taxon>Pleosporales</taxon>
        <taxon>Sporormiaceae</taxon>
        <taxon>Westerdykella</taxon>
    </lineage>
</organism>
<dbReference type="RefSeq" id="XP_033656509.1">
    <property type="nucleotide sequence ID" value="XM_033802609.1"/>
</dbReference>
<proteinExistence type="predicted"/>
<feature type="non-terminal residue" evidence="1">
    <location>
        <position position="153"/>
    </location>
</feature>
<evidence type="ECO:0000313" key="1">
    <source>
        <dbReference type="EMBL" id="KAF2278970.1"/>
    </source>
</evidence>
<protein>
    <submittedName>
        <fullName evidence="1">Uncharacterized protein</fullName>
    </submittedName>
</protein>
<accession>A0A6A6JQP8</accession>
<evidence type="ECO:0000313" key="2">
    <source>
        <dbReference type="Proteomes" id="UP000800097"/>
    </source>
</evidence>